<sequence length="435" mass="48179">MAMRRRKRLWREVHASNAPEELTILERNGQVEVLEDAHAQATEIAAPPTPVPAMAEPQAQLAGRDAYPFGAQCTPCVCPGWELALYALILLERASDDGVDLNQLPFPEVDLHLVGLRRQELLRVARATLGSVLQTLRRLALEHMPKIREFAELLPAWGIRDVSMQPEALHRFLMNVYSRNPRYCRNRARRWTTFRPGINLILADTQLRQLLYSVHCGTIAALGAVQLPPGVFHWWELWSDQFSDKLGWAFISDVRAGSHSRGAAVPAGSSCTGNGLGQPTEEVRVRLAADVSQLTEEVSQLKEELAEAHEALLLARQGKERLLAESALSREGLQAAAVALVEALDDAVSSPRDATDLLFAGGLAGLLTTEQSKTVQRAQRIWRLTHEVLDEALSHSPGLVEHLEVQMSTRRGLVDAKLGGLVKLWGLQMTIFRQS</sequence>
<feature type="coiled-coil region" evidence="1">
    <location>
        <begin position="284"/>
        <end position="311"/>
    </location>
</feature>
<accession>A0AB34J035</accession>
<gene>
    <name evidence="2" type="ORF">AB1Y20_006858</name>
</gene>
<reference evidence="2 3" key="1">
    <citation type="journal article" date="2024" name="Science">
        <title>Giant polyketide synthase enzymes in the biosynthesis of giant marine polyether toxins.</title>
        <authorList>
            <person name="Fallon T.R."/>
            <person name="Shende V.V."/>
            <person name="Wierzbicki I.H."/>
            <person name="Pendleton A.L."/>
            <person name="Watervoot N.F."/>
            <person name="Auber R.P."/>
            <person name="Gonzalez D.J."/>
            <person name="Wisecaver J.H."/>
            <person name="Moore B.S."/>
        </authorList>
    </citation>
    <scope>NUCLEOTIDE SEQUENCE [LARGE SCALE GENOMIC DNA]</scope>
    <source>
        <strain evidence="2 3">12B1</strain>
    </source>
</reference>
<name>A0AB34J035_PRYPA</name>
<comment type="caution">
    <text evidence="2">The sequence shown here is derived from an EMBL/GenBank/DDBJ whole genome shotgun (WGS) entry which is preliminary data.</text>
</comment>
<evidence type="ECO:0000313" key="3">
    <source>
        <dbReference type="Proteomes" id="UP001515480"/>
    </source>
</evidence>
<proteinExistence type="predicted"/>
<evidence type="ECO:0000256" key="1">
    <source>
        <dbReference type="SAM" id="Coils"/>
    </source>
</evidence>
<dbReference type="EMBL" id="JBGBPQ010000015">
    <property type="protein sequence ID" value="KAL1510556.1"/>
    <property type="molecule type" value="Genomic_DNA"/>
</dbReference>
<evidence type="ECO:0000313" key="2">
    <source>
        <dbReference type="EMBL" id="KAL1510556.1"/>
    </source>
</evidence>
<keyword evidence="1" id="KW-0175">Coiled coil</keyword>
<dbReference type="Proteomes" id="UP001515480">
    <property type="component" value="Unassembled WGS sequence"/>
</dbReference>
<organism evidence="2 3">
    <name type="scientific">Prymnesium parvum</name>
    <name type="common">Toxic golden alga</name>
    <dbReference type="NCBI Taxonomy" id="97485"/>
    <lineage>
        <taxon>Eukaryota</taxon>
        <taxon>Haptista</taxon>
        <taxon>Haptophyta</taxon>
        <taxon>Prymnesiophyceae</taxon>
        <taxon>Prymnesiales</taxon>
        <taxon>Prymnesiaceae</taxon>
        <taxon>Prymnesium</taxon>
    </lineage>
</organism>
<dbReference type="AlphaFoldDB" id="A0AB34J035"/>
<protein>
    <recommendedName>
        <fullName evidence="4">Rab3 GTPase-activating protein catalytic subunit</fullName>
    </recommendedName>
</protein>
<keyword evidence="3" id="KW-1185">Reference proteome</keyword>
<evidence type="ECO:0008006" key="4">
    <source>
        <dbReference type="Google" id="ProtNLM"/>
    </source>
</evidence>